<proteinExistence type="predicted"/>
<accession>A0AA88DSF0</accession>
<keyword evidence="2" id="KW-1185">Reference proteome</keyword>
<name>A0AA88DSF0_FICCA</name>
<organism evidence="1 2">
    <name type="scientific">Ficus carica</name>
    <name type="common">Common fig</name>
    <dbReference type="NCBI Taxonomy" id="3494"/>
    <lineage>
        <taxon>Eukaryota</taxon>
        <taxon>Viridiplantae</taxon>
        <taxon>Streptophyta</taxon>
        <taxon>Embryophyta</taxon>
        <taxon>Tracheophyta</taxon>
        <taxon>Spermatophyta</taxon>
        <taxon>Magnoliopsida</taxon>
        <taxon>eudicotyledons</taxon>
        <taxon>Gunneridae</taxon>
        <taxon>Pentapetalae</taxon>
        <taxon>rosids</taxon>
        <taxon>fabids</taxon>
        <taxon>Rosales</taxon>
        <taxon>Moraceae</taxon>
        <taxon>Ficeae</taxon>
        <taxon>Ficus</taxon>
    </lineage>
</organism>
<sequence>MDLCVMLEEIKNLGLERNFGTKIGALEQFRHASKPREACAALQVRHAPARLQGSAAFSQAEKPARPRKLGTSLCASKALRPLTRPRGLRDCVSMPPSLRGHAPSLLMDEINFFMMI</sequence>
<reference evidence="1" key="1">
    <citation type="submission" date="2023-07" db="EMBL/GenBank/DDBJ databases">
        <title>draft genome sequence of fig (Ficus carica).</title>
        <authorList>
            <person name="Takahashi T."/>
            <person name="Nishimura K."/>
        </authorList>
    </citation>
    <scope>NUCLEOTIDE SEQUENCE</scope>
</reference>
<gene>
    <name evidence="1" type="ORF">TIFTF001_029890</name>
</gene>
<dbReference type="Gramene" id="FCD_00023900-RA">
    <property type="protein sequence ID" value="FCD_00023900-RA:cds"/>
    <property type="gene ID" value="FCD_00023900"/>
</dbReference>
<evidence type="ECO:0000313" key="1">
    <source>
        <dbReference type="EMBL" id="GMN60795.1"/>
    </source>
</evidence>
<dbReference type="AlphaFoldDB" id="A0AA88DSF0"/>
<evidence type="ECO:0000313" key="2">
    <source>
        <dbReference type="Proteomes" id="UP001187192"/>
    </source>
</evidence>
<dbReference type="Proteomes" id="UP001187192">
    <property type="component" value="Unassembled WGS sequence"/>
</dbReference>
<comment type="caution">
    <text evidence="1">The sequence shown here is derived from an EMBL/GenBank/DDBJ whole genome shotgun (WGS) entry which is preliminary data.</text>
</comment>
<protein>
    <submittedName>
        <fullName evidence="1">Uncharacterized protein</fullName>
    </submittedName>
</protein>
<dbReference type="EMBL" id="BTGU01000102">
    <property type="protein sequence ID" value="GMN60795.1"/>
    <property type="molecule type" value="Genomic_DNA"/>
</dbReference>